<feature type="domain" description="Methionyl/Valyl/Leucyl/Isoleucyl-tRNA synthetase anticodon-binding" evidence="10">
    <location>
        <begin position="649"/>
        <end position="748"/>
    </location>
</feature>
<dbReference type="SUPFAM" id="SSF52374">
    <property type="entry name" value="Nucleotidylyl transferase"/>
    <property type="match status" value="1"/>
</dbReference>
<keyword evidence="2 11" id="KW-0436">Ligase</keyword>
<dbReference type="NCBIfam" id="TIGR00422">
    <property type="entry name" value="valS"/>
    <property type="match status" value="1"/>
</dbReference>
<evidence type="ECO:0000256" key="7">
    <source>
        <dbReference type="ARBA" id="ARBA00047552"/>
    </source>
</evidence>
<dbReference type="Pfam" id="PF08264">
    <property type="entry name" value="Anticodon_1"/>
    <property type="match status" value="1"/>
</dbReference>
<dbReference type="Gene3D" id="3.90.740.10">
    <property type="entry name" value="Valyl/Leucyl/Isoleucyl-tRNA synthetase, editing domain"/>
    <property type="match status" value="1"/>
</dbReference>
<evidence type="ECO:0000259" key="10">
    <source>
        <dbReference type="Pfam" id="PF08264"/>
    </source>
</evidence>
<name>A0A3A4ZC74_UNCKA</name>
<dbReference type="Gene3D" id="3.40.50.620">
    <property type="entry name" value="HUPs"/>
    <property type="match status" value="2"/>
</dbReference>
<evidence type="ECO:0000313" key="11">
    <source>
        <dbReference type="EMBL" id="RJR26869.1"/>
    </source>
</evidence>
<dbReference type="InterPro" id="IPR002303">
    <property type="entry name" value="Valyl-tRNA_ligase"/>
</dbReference>
<dbReference type="Pfam" id="PF00133">
    <property type="entry name" value="tRNA-synt_1"/>
    <property type="match status" value="1"/>
</dbReference>
<dbReference type="InterPro" id="IPR014729">
    <property type="entry name" value="Rossmann-like_a/b/a_fold"/>
</dbReference>
<evidence type="ECO:0000256" key="6">
    <source>
        <dbReference type="ARBA" id="ARBA00023146"/>
    </source>
</evidence>
<dbReference type="AlphaFoldDB" id="A0A3A4ZC74"/>
<feature type="domain" description="Aminoacyl-tRNA synthetase class Ia" evidence="9">
    <location>
        <begin position="13"/>
        <end position="597"/>
    </location>
</feature>
<evidence type="ECO:0000256" key="1">
    <source>
        <dbReference type="ARBA" id="ARBA00013169"/>
    </source>
</evidence>
<evidence type="ECO:0000256" key="2">
    <source>
        <dbReference type="ARBA" id="ARBA00022598"/>
    </source>
</evidence>
<dbReference type="GO" id="GO:0005829">
    <property type="term" value="C:cytosol"/>
    <property type="evidence" value="ECO:0007669"/>
    <property type="project" value="TreeGrafter"/>
</dbReference>
<organism evidence="11 12">
    <name type="scientific">candidate division WWE3 bacterium</name>
    <dbReference type="NCBI Taxonomy" id="2053526"/>
    <lineage>
        <taxon>Bacteria</taxon>
        <taxon>Katanobacteria</taxon>
    </lineage>
</organism>
<accession>A0A3A4ZC74</accession>
<evidence type="ECO:0000259" key="9">
    <source>
        <dbReference type="Pfam" id="PF00133"/>
    </source>
</evidence>
<dbReference type="GO" id="GO:0006438">
    <property type="term" value="P:valyl-tRNA aminoacylation"/>
    <property type="evidence" value="ECO:0007669"/>
    <property type="project" value="UniProtKB-UniRule"/>
</dbReference>
<dbReference type="InterPro" id="IPR002300">
    <property type="entry name" value="aa-tRNA-synth_Ia"/>
</dbReference>
<dbReference type="GO" id="GO:0002161">
    <property type="term" value="F:aminoacyl-tRNA deacylase activity"/>
    <property type="evidence" value="ECO:0007669"/>
    <property type="project" value="InterPro"/>
</dbReference>
<dbReference type="InterPro" id="IPR009080">
    <property type="entry name" value="tRNAsynth_Ia_anticodon-bd"/>
</dbReference>
<keyword evidence="4" id="KW-0067">ATP-binding</keyword>
<dbReference type="EC" id="6.1.1.9" evidence="1 8"/>
<gene>
    <name evidence="11" type="ORF">C4561_03785</name>
</gene>
<keyword evidence="3" id="KW-0547">Nucleotide-binding</keyword>
<keyword evidence="6" id="KW-0030">Aminoacyl-tRNA synthetase</keyword>
<evidence type="ECO:0000313" key="12">
    <source>
        <dbReference type="Proteomes" id="UP000265540"/>
    </source>
</evidence>
<evidence type="ECO:0000256" key="8">
    <source>
        <dbReference type="NCBIfam" id="TIGR00422"/>
    </source>
</evidence>
<dbReference type="InterPro" id="IPR033705">
    <property type="entry name" value="Anticodon_Ia_Val"/>
</dbReference>
<dbReference type="NCBIfam" id="NF004349">
    <property type="entry name" value="PRK05729.1"/>
    <property type="match status" value="1"/>
</dbReference>
<dbReference type="SUPFAM" id="SSF47323">
    <property type="entry name" value="Anticodon-binding domain of a subclass of class I aminoacyl-tRNA synthetases"/>
    <property type="match status" value="1"/>
</dbReference>
<dbReference type="EMBL" id="QZJF01000017">
    <property type="protein sequence ID" value="RJR26869.1"/>
    <property type="molecule type" value="Genomic_DNA"/>
</dbReference>
<evidence type="ECO:0000256" key="3">
    <source>
        <dbReference type="ARBA" id="ARBA00022741"/>
    </source>
</evidence>
<evidence type="ECO:0000256" key="4">
    <source>
        <dbReference type="ARBA" id="ARBA00022840"/>
    </source>
</evidence>
<dbReference type="PANTHER" id="PTHR11946:SF93">
    <property type="entry name" value="VALINE--TRNA LIGASE, CHLOROPLASTIC_MITOCHONDRIAL 2"/>
    <property type="match status" value="1"/>
</dbReference>
<sequence length="750" mass="86918">MDSKFEHKKIEEKILKRWEEGNYFHAERDPKKKPFTIVLPPPNASGKMHTGNVLMIAIEDLLIRWKRMQGYSALWLPGTDHAGFETQTTFERELRKKGKSRFDYDRNTLYSMIWNFVQENKGLIETQIRQMGASVDWSRYTFTLDNDAVDIVLSTFEKMEKEGLVYRDDYVVNYSFKWGTTFSDAEITFKERKDPLYYIKYGPLTVATVRPETKLGDTALAVNPKDKRYKNFVGKVIEFEDVTGPNSLKVIADSYVDPKFGTGVLKVTPAHDKNDFEIGIRHGLEVKNVISTDGRMSANAGKYADLKVLEARKQITEDLQALGSIEKIDESYEHLVPVDYRSEDYIEQLVLPNWFIKVDHPKKSLKKPALDVVKQKKLKIFPKWREITYTRWVENMHDWAISRQVVWGIRVPAWYKLDENPEITLAFLDDTGNFITGKAGELLKDYSLETIEKGLQTLYAPKSSKYVVSKTSPGTGYLQETDTFDTWFSSGQWPLVTLRYPNSEDYKYYYPTSVLETGWEIVTRWVSRMVMFGIYLTGDVPFHEVYLHGHIRAIDGKKMSKSLGNVINPEEYMEKYGVDALRMGLISGTANGKDFNFPRDKIIGYRNFANKIWNMTRFMLMMMEKEDITKYADLILPSKEAEKAMSKKDKEVLKGLEGLIKKVDKNLVKYRFADAGEDIYQFMWHEVADNYIEHVKNLEDKKVSLGVLHHVMTECLKLLHPFMPFVTEAIWQEIPRADSVDLAASPWPQA</sequence>
<dbReference type="PANTHER" id="PTHR11946">
    <property type="entry name" value="VALYL-TRNA SYNTHETASES"/>
    <property type="match status" value="1"/>
</dbReference>
<keyword evidence="5" id="KW-0648">Protein biosynthesis</keyword>
<dbReference type="GO" id="GO:0005524">
    <property type="term" value="F:ATP binding"/>
    <property type="evidence" value="ECO:0007669"/>
    <property type="project" value="UniProtKB-KW"/>
</dbReference>
<dbReference type="SUPFAM" id="SSF50677">
    <property type="entry name" value="ValRS/IleRS/LeuRS editing domain"/>
    <property type="match status" value="1"/>
</dbReference>
<dbReference type="InterPro" id="IPR013155">
    <property type="entry name" value="M/V/L/I-tRNA-synth_anticd-bd"/>
</dbReference>
<dbReference type="GO" id="GO:0004832">
    <property type="term" value="F:valine-tRNA ligase activity"/>
    <property type="evidence" value="ECO:0007669"/>
    <property type="project" value="UniProtKB-UniRule"/>
</dbReference>
<comment type="caution">
    <text evidence="11">The sequence shown here is derived from an EMBL/GenBank/DDBJ whole genome shotgun (WGS) entry which is preliminary data.</text>
</comment>
<dbReference type="Gene3D" id="1.10.730.10">
    <property type="entry name" value="Isoleucyl-tRNA Synthetase, Domain 1"/>
    <property type="match status" value="1"/>
</dbReference>
<dbReference type="PRINTS" id="PR00986">
    <property type="entry name" value="TRNASYNTHVAL"/>
</dbReference>
<reference evidence="11 12" key="1">
    <citation type="journal article" date="2017" name="ISME J.">
        <title>Energy and carbon metabolisms in a deep terrestrial subsurface fluid microbial community.</title>
        <authorList>
            <person name="Momper L."/>
            <person name="Jungbluth S.P."/>
            <person name="Lee M.D."/>
            <person name="Amend J.P."/>
        </authorList>
    </citation>
    <scope>NUCLEOTIDE SEQUENCE [LARGE SCALE GENOMIC DNA]</scope>
    <source>
        <strain evidence="11">SURF_46</strain>
    </source>
</reference>
<proteinExistence type="predicted"/>
<dbReference type="CDD" id="cd07962">
    <property type="entry name" value="Anticodon_Ia_Val"/>
    <property type="match status" value="1"/>
</dbReference>
<evidence type="ECO:0000256" key="5">
    <source>
        <dbReference type="ARBA" id="ARBA00022917"/>
    </source>
</evidence>
<dbReference type="InterPro" id="IPR009008">
    <property type="entry name" value="Val/Leu/Ile-tRNA-synth_edit"/>
</dbReference>
<protein>
    <recommendedName>
        <fullName evidence="1 8">Valine--tRNA ligase</fullName>
        <ecNumber evidence="1 8">6.1.1.9</ecNumber>
    </recommendedName>
</protein>
<dbReference type="Proteomes" id="UP000265540">
    <property type="component" value="Unassembled WGS sequence"/>
</dbReference>
<comment type="catalytic activity">
    <reaction evidence="7">
        <text>tRNA(Val) + L-valine + ATP = L-valyl-tRNA(Val) + AMP + diphosphate</text>
        <dbReference type="Rhea" id="RHEA:10704"/>
        <dbReference type="Rhea" id="RHEA-COMP:9672"/>
        <dbReference type="Rhea" id="RHEA-COMP:9708"/>
        <dbReference type="ChEBI" id="CHEBI:30616"/>
        <dbReference type="ChEBI" id="CHEBI:33019"/>
        <dbReference type="ChEBI" id="CHEBI:57762"/>
        <dbReference type="ChEBI" id="CHEBI:78442"/>
        <dbReference type="ChEBI" id="CHEBI:78537"/>
        <dbReference type="ChEBI" id="CHEBI:456215"/>
        <dbReference type="EC" id="6.1.1.9"/>
    </reaction>
</comment>